<dbReference type="PANTHER" id="PTHR46577:SF1">
    <property type="entry name" value="HTH-TYPE TRANSCRIPTIONAL REGULATORY PROTEIN GABR"/>
    <property type="match status" value="1"/>
</dbReference>
<comment type="similarity">
    <text evidence="1">In the C-terminal section; belongs to the class-I pyridoxal-phosphate-dependent aminotransferase family.</text>
</comment>
<dbReference type="InterPro" id="IPR000524">
    <property type="entry name" value="Tscrpt_reg_HTH_GntR"/>
</dbReference>
<dbReference type="InterPro" id="IPR015424">
    <property type="entry name" value="PyrdxlP-dep_Trfase"/>
</dbReference>
<keyword evidence="3" id="KW-0805">Transcription regulation</keyword>
<feature type="domain" description="HTH gntR-type" evidence="6">
    <location>
        <begin position="8"/>
        <end position="76"/>
    </location>
</feature>
<dbReference type="InterPro" id="IPR015421">
    <property type="entry name" value="PyrdxlP-dep_Trfase_major"/>
</dbReference>
<dbReference type="SMART" id="SM00345">
    <property type="entry name" value="HTH_GNTR"/>
    <property type="match status" value="1"/>
</dbReference>
<dbReference type="EMBL" id="JAVDDT010000004">
    <property type="protein sequence ID" value="MDQ2069919.1"/>
    <property type="molecule type" value="Genomic_DNA"/>
</dbReference>
<evidence type="ECO:0000256" key="5">
    <source>
        <dbReference type="ARBA" id="ARBA00023163"/>
    </source>
</evidence>
<keyword evidence="4" id="KW-0238">DNA-binding</keyword>
<dbReference type="PRINTS" id="PR00035">
    <property type="entry name" value="HTHGNTR"/>
</dbReference>
<evidence type="ECO:0000256" key="2">
    <source>
        <dbReference type="ARBA" id="ARBA00022898"/>
    </source>
</evidence>
<protein>
    <submittedName>
        <fullName evidence="7">PLP-dependent aminotransferase family protein</fullName>
    </submittedName>
</protein>
<dbReference type="PANTHER" id="PTHR46577">
    <property type="entry name" value="HTH-TYPE TRANSCRIPTIONAL REGULATORY PROTEIN GABR"/>
    <property type="match status" value="1"/>
</dbReference>
<dbReference type="Pfam" id="PF00392">
    <property type="entry name" value="GntR"/>
    <property type="match status" value="1"/>
</dbReference>
<accession>A0ABU0W7C9</accession>
<dbReference type="SUPFAM" id="SSF46785">
    <property type="entry name" value="Winged helix' DNA-binding domain"/>
    <property type="match status" value="1"/>
</dbReference>
<dbReference type="Pfam" id="PF00155">
    <property type="entry name" value="Aminotran_1_2"/>
    <property type="match status" value="1"/>
</dbReference>
<reference evidence="7 8" key="1">
    <citation type="submission" date="2023-08" db="EMBL/GenBank/DDBJ databases">
        <title>Whole-genome sequencing of halo(alkali)philic microorganisms from hypersaline lakes.</title>
        <authorList>
            <person name="Sorokin D.Y."/>
            <person name="Abbas B."/>
            <person name="Merkel A.Y."/>
        </authorList>
    </citation>
    <scope>NUCLEOTIDE SEQUENCE [LARGE SCALE GENOMIC DNA]</scope>
    <source>
        <strain evidence="7 8">AB-CW4</strain>
    </source>
</reference>
<evidence type="ECO:0000313" key="7">
    <source>
        <dbReference type="EMBL" id="MDQ2069919.1"/>
    </source>
</evidence>
<proteinExistence type="inferred from homology"/>
<dbReference type="Gene3D" id="3.40.640.10">
    <property type="entry name" value="Type I PLP-dependent aspartate aminotransferase-like (Major domain)"/>
    <property type="match status" value="1"/>
</dbReference>
<dbReference type="SUPFAM" id="SSF53383">
    <property type="entry name" value="PLP-dependent transferases"/>
    <property type="match status" value="1"/>
</dbReference>
<dbReference type="Gene3D" id="1.10.10.10">
    <property type="entry name" value="Winged helix-like DNA-binding domain superfamily/Winged helix DNA-binding domain"/>
    <property type="match status" value="1"/>
</dbReference>
<comment type="caution">
    <text evidence="7">The sequence shown here is derived from an EMBL/GenBank/DDBJ whole genome shotgun (WGS) entry which is preliminary data.</text>
</comment>
<keyword evidence="7" id="KW-0808">Transferase</keyword>
<keyword evidence="7" id="KW-0032">Aminotransferase</keyword>
<evidence type="ECO:0000313" key="8">
    <source>
        <dbReference type="Proteomes" id="UP001239019"/>
    </source>
</evidence>
<keyword evidence="8" id="KW-1185">Reference proteome</keyword>
<dbReference type="CDD" id="cd07377">
    <property type="entry name" value="WHTH_GntR"/>
    <property type="match status" value="1"/>
</dbReference>
<dbReference type="InterPro" id="IPR004839">
    <property type="entry name" value="Aminotransferase_I/II_large"/>
</dbReference>
<dbReference type="InterPro" id="IPR036388">
    <property type="entry name" value="WH-like_DNA-bd_sf"/>
</dbReference>
<dbReference type="GO" id="GO:0008483">
    <property type="term" value="F:transaminase activity"/>
    <property type="evidence" value="ECO:0007669"/>
    <property type="project" value="UniProtKB-KW"/>
</dbReference>
<gene>
    <name evidence="7" type="ORF">RBH19_08540</name>
</gene>
<name>A0ABU0W7C9_9GAMM</name>
<dbReference type="CDD" id="cd00609">
    <property type="entry name" value="AAT_like"/>
    <property type="match status" value="1"/>
</dbReference>
<dbReference type="PROSITE" id="PS50949">
    <property type="entry name" value="HTH_GNTR"/>
    <property type="match status" value="1"/>
</dbReference>
<evidence type="ECO:0000259" key="6">
    <source>
        <dbReference type="PROSITE" id="PS50949"/>
    </source>
</evidence>
<dbReference type="InterPro" id="IPR036390">
    <property type="entry name" value="WH_DNA-bd_sf"/>
</dbReference>
<evidence type="ECO:0000256" key="1">
    <source>
        <dbReference type="ARBA" id="ARBA00005384"/>
    </source>
</evidence>
<sequence length="481" mass="53024">MFRLEGKEPAYRQIYQQIREAILAGQLPPGSRLPATRRLAEELGVARITVVQAYEQLGAEGYLESRRGAGTRVAKALAGLLEARASGHGAPPPRLSALARYVLKHTPARRVDQPAPALKYDFQYGRPLVSPELLADWRRALKQAAAHPGIAYPDPMGDPTLRECLAAHLREHRGLLADPARIMIVSGTQQALDLIGRCILDPGDGAVIEDPQYQGTRHALSALGARLITVPVDGDGLCTDALPEANGKNDSPIKLACVTPSHQFPLGGVMPVSRRLALLQWAARRDAWIVEDDYDSEYRHEGPPLQSLYSLDRSKRVIYIGTGSKVLFPGLRLGYVVLPGSWVEPMRQLKWLNDRGRPTLEQGALVELFRSGAFRRHLERTARHLTERRQALVSALEEHFGDSVEILGSRAGMHLVARWPDRAAKSAPKLIHAAADQGVGIYGTAAYYLNAQPRYLALLLGYATLDPDQIREGVRKLRAIW</sequence>
<organism evidence="7 8">
    <name type="scientific">Natronospira bacteriovora</name>
    <dbReference type="NCBI Taxonomy" id="3069753"/>
    <lineage>
        <taxon>Bacteria</taxon>
        <taxon>Pseudomonadati</taxon>
        <taxon>Pseudomonadota</taxon>
        <taxon>Gammaproteobacteria</taxon>
        <taxon>Natronospirales</taxon>
        <taxon>Natronospiraceae</taxon>
        <taxon>Natronospira</taxon>
    </lineage>
</organism>
<keyword evidence="5" id="KW-0804">Transcription</keyword>
<evidence type="ECO:0000256" key="3">
    <source>
        <dbReference type="ARBA" id="ARBA00023015"/>
    </source>
</evidence>
<dbReference type="InterPro" id="IPR051446">
    <property type="entry name" value="HTH_trans_reg/aminotransferase"/>
</dbReference>
<dbReference type="Proteomes" id="UP001239019">
    <property type="component" value="Unassembled WGS sequence"/>
</dbReference>
<keyword evidence="2" id="KW-0663">Pyridoxal phosphate</keyword>
<evidence type="ECO:0000256" key="4">
    <source>
        <dbReference type="ARBA" id="ARBA00023125"/>
    </source>
</evidence>
<dbReference type="RefSeq" id="WP_306728412.1">
    <property type="nucleotide sequence ID" value="NZ_JAVDDT010000004.1"/>
</dbReference>